<proteinExistence type="predicted"/>
<keyword evidence="1" id="KW-1133">Transmembrane helix</keyword>
<name>A0ABW4GI05_9ACTN</name>
<keyword evidence="1" id="KW-0812">Transmembrane</keyword>
<dbReference type="EMBL" id="JBHUCM010000031">
    <property type="protein sequence ID" value="MFD1542402.1"/>
    <property type="molecule type" value="Genomic_DNA"/>
</dbReference>
<reference evidence="3" key="1">
    <citation type="journal article" date="2019" name="Int. J. Syst. Evol. Microbiol.">
        <title>The Global Catalogue of Microorganisms (GCM) 10K type strain sequencing project: providing services to taxonomists for standard genome sequencing and annotation.</title>
        <authorList>
            <consortium name="The Broad Institute Genomics Platform"/>
            <consortium name="The Broad Institute Genome Sequencing Center for Infectious Disease"/>
            <person name="Wu L."/>
            <person name="Ma J."/>
        </authorList>
    </citation>
    <scope>NUCLEOTIDE SEQUENCE [LARGE SCALE GENOMIC DNA]</scope>
    <source>
        <strain evidence="3">CGMCC 1.15399</strain>
    </source>
</reference>
<feature type="transmembrane region" description="Helical" evidence="1">
    <location>
        <begin position="109"/>
        <end position="129"/>
    </location>
</feature>
<organism evidence="2 3">
    <name type="scientific">Nonomuraea guangzhouensis</name>
    <dbReference type="NCBI Taxonomy" id="1291555"/>
    <lineage>
        <taxon>Bacteria</taxon>
        <taxon>Bacillati</taxon>
        <taxon>Actinomycetota</taxon>
        <taxon>Actinomycetes</taxon>
        <taxon>Streptosporangiales</taxon>
        <taxon>Streptosporangiaceae</taxon>
        <taxon>Nonomuraea</taxon>
    </lineage>
</organism>
<accession>A0ABW4GI05</accession>
<dbReference type="RefSeq" id="WP_219531372.1">
    <property type="nucleotide sequence ID" value="NZ_JAHKRM010000011.1"/>
</dbReference>
<evidence type="ECO:0000313" key="2">
    <source>
        <dbReference type="EMBL" id="MFD1542402.1"/>
    </source>
</evidence>
<feature type="transmembrane region" description="Helical" evidence="1">
    <location>
        <begin position="20"/>
        <end position="37"/>
    </location>
</feature>
<evidence type="ECO:0000313" key="3">
    <source>
        <dbReference type="Proteomes" id="UP001597097"/>
    </source>
</evidence>
<feature type="transmembrane region" description="Helical" evidence="1">
    <location>
        <begin position="49"/>
        <end position="69"/>
    </location>
</feature>
<keyword evidence="3" id="KW-1185">Reference proteome</keyword>
<feature type="transmembrane region" description="Helical" evidence="1">
    <location>
        <begin position="135"/>
        <end position="155"/>
    </location>
</feature>
<feature type="transmembrane region" description="Helical" evidence="1">
    <location>
        <begin position="75"/>
        <end position="97"/>
    </location>
</feature>
<gene>
    <name evidence="2" type="ORF">ACFSJ0_35485</name>
</gene>
<keyword evidence="1" id="KW-0472">Membrane</keyword>
<sequence>MRNIASHRLEDRIMVMVRTKGALVGLVVGIAAAAVDLDSIAQERELGTVFNNLVILVIPFVVGAVLARLLRMPRWGGVAVVGGVATVILDTVLMRLVPDHRLFGFDERLTTGVYVLAAVVGFVAAAWWVGESGAWWVRITISGLLASVLVASGAIQEPYRRWQEVRAFEVAGVPLLAPRAPMGLSLYATEVSPGEGEDGSPVVFLEYGRGSGSRVRLFIRPGTVATPEAACVDPYPTGSWGYESNPCRSLGGDRWVRRDPDGEILVVARHARALVQIEGEAVPEAELIAALGTLHPISAASLVSCPAAKPACTL</sequence>
<protein>
    <submittedName>
        <fullName evidence="2">Uncharacterized protein</fullName>
    </submittedName>
</protein>
<comment type="caution">
    <text evidence="2">The sequence shown here is derived from an EMBL/GenBank/DDBJ whole genome shotgun (WGS) entry which is preliminary data.</text>
</comment>
<evidence type="ECO:0000256" key="1">
    <source>
        <dbReference type="SAM" id="Phobius"/>
    </source>
</evidence>
<dbReference type="Proteomes" id="UP001597097">
    <property type="component" value="Unassembled WGS sequence"/>
</dbReference>